<dbReference type="Gene3D" id="3.90.1150.10">
    <property type="entry name" value="Aspartate Aminotransferase, domain 1"/>
    <property type="match status" value="1"/>
</dbReference>
<dbReference type="InterPro" id="IPR015422">
    <property type="entry name" value="PyrdxlP-dep_Trfase_small"/>
</dbReference>
<dbReference type="GO" id="GO:0003700">
    <property type="term" value="F:DNA-binding transcription factor activity"/>
    <property type="evidence" value="ECO:0007669"/>
    <property type="project" value="InterPro"/>
</dbReference>
<dbReference type="SUPFAM" id="SSF53383">
    <property type="entry name" value="PLP-dependent transferases"/>
    <property type="match status" value="1"/>
</dbReference>
<keyword evidence="2" id="KW-0663">Pyridoxal phosphate</keyword>
<dbReference type="InterPro" id="IPR000524">
    <property type="entry name" value="Tscrpt_reg_HTH_GntR"/>
</dbReference>
<comment type="caution">
    <text evidence="7">The sequence shown here is derived from an EMBL/GenBank/DDBJ whole genome shotgun (WGS) entry which is preliminary data.</text>
</comment>
<dbReference type="Gene3D" id="3.40.640.10">
    <property type="entry name" value="Type I PLP-dependent aspartate aminotransferase-like (Major domain)"/>
    <property type="match status" value="1"/>
</dbReference>
<feature type="domain" description="HTH gntR-type" evidence="6">
    <location>
        <begin position="17"/>
        <end position="85"/>
    </location>
</feature>
<sequence>MGSASNAWNPKVGMHDGPKYTAVLDTLERDIRNGTLVPGDRLPPQRHIADHFGVTISTITKAITEAARRGLVHTTPGSGTFIAPGLPEVPDAGHFIEMGINLVPQALCEDHLRSALRELTGTGNVADTLGYRGYRLTPGSSGHQFTAWLAAQGYPLDAGTRLTCNGTQQGLLAAMRTLSKPGDAVICEGVTYTGILRIIGQLGLVAHGVDMDREGALPDALERALKESGAKLIVLTPTAQNPTGATMSDARRAAVAALARRYDAMVIEDAVTAPVSGVEPSSITRFAPDHCIYLTGASKSVAPGVRFGVMRVPDRLAAAIEVALTTTNWMGPAYFAELADLLARSGRMDEIVALYRADASARQELARRYLGGPPPTAIAYHYWHGLTEPNSADSVVMEAAGSNIHLSSASSFTCPNYAPPNALRLCLGAEPDLAVLEDGLRRLTGLLANSRPLAAPVI</sequence>
<evidence type="ECO:0000259" key="6">
    <source>
        <dbReference type="PROSITE" id="PS50949"/>
    </source>
</evidence>
<dbReference type="Pfam" id="PF00155">
    <property type="entry name" value="Aminotran_1_2"/>
    <property type="match status" value="1"/>
</dbReference>
<dbReference type="SUPFAM" id="SSF46785">
    <property type="entry name" value="Winged helix' DNA-binding domain"/>
    <property type="match status" value="1"/>
</dbReference>
<reference evidence="7 8" key="1">
    <citation type="submission" date="2018-05" db="EMBL/GenBank/DDBJ databases">
        <title>Acuticoccus sediminis sp. nov., isolated from deep-sea sediment of Indian Ocean.</title>
        <authorList>
            <person name="Liu X."/>
            <person name="Lai Q."/>
            <person name="Du Y."/>
            <person name="Sun F."/>
            <person name="Zhang X."/>
            <person name="Wang S."/>
            <person name="Shao Z."/>
        </authorList>
    </citation>
    <scope>NUCLEOTIDE SEQUENCE [LARGE SCALE GENOMIC DNA]</scope>
    <source>
        <strain evidence="7 8">PTG4-2</strain>
    </source>
</reference>
<dbReference type="InterPro" id="IPR015424">
    <property type="entry name" value="PyrdxlP-dep_Trfase"/>
</dbReference>
<accession>A0A8B2NPV1</accession>
<dbReference type="Gene3D" id="1.10.10.10">
    <property type="entry name" value="Winged helix-like DNA-binding domain superfamily/Winged helix DNA-binding domain"/>
    <property type="match status" value="1"/>
</dbReference>
<keyword evidence="5" id="KW-0804">Transcription</keyword>
<dbReference type="PANTHER" id="PTHR46577">
    <property type="entry name" value="HTH-TYPE TRANSCRIPTIONAL REGULATORY PROTEIN GABR"/>
    <property type="match status" value="1"/>
</dbReference>
<dbReference type="InterPro" id="IPR051446">
    <property type="entry name" value="HTH_trans_reg/aminotransferase"/>
</dbReference>
<evidence type="ECO:0000256" key="3">
    <source>
        <dbReference type="ARBA" id="ARBA00023015"/>
    </source>
</evidence>
<dbReference type="GO" id="GO:0030170">
    <property type="term" value="F:pyridoxal phosphate binding"/>
    <property type="evidence" value="ECO:0007669"/>
    <property type="project" value="InterPro"/>
</dbReference>
<protein>
    <recommendedName>
        <fullName evidence="6">HTH gntR-type domain-containing protein</fullName>
    </recommendedName>
</protein>
<dbReference type="PROSITE" id="PS50949">
    <property type="entry name" value="HTH_GNTR"/>
    <property type="match status" value="1"/>
</dbReference>
<gene>
    <name evidence="7" type="ORF">DLJ53_11030</name>
</gene>
<dbReference type="InterPro" id="IPR036388">
    <property type="entry name" value="WH-like_DNA-bd_sf"/>
</dbReference>
<organism evidence="7 8">
    <name type="scientific">Acuticoccus sediminis</name>
    <dbReference type="NCBI Taxonomy" id="2184697"/>
    <lineage>
        <taxon>Bacteria</taxon>
        <taxon>Pseudomonadati</taxon>
        <taxon>Pseudomonadota</taxon>
        <taxon>Alphaproteobacteria</taxon>
        <taxon>Hyphomicrobiales</taxon>
        <taxon>Amorphaceae</taxon>
        <taxon>Acuticoccus</taxon>
    </lineage>
</organism>
<dbReference type="CDD" id="cd07377">
    <property type="entry name" value="WHTH_GntR"/>
    <property type="match status" value="1"/>
</dbReference>
<proteinExistence type="inferred from homology"/>
<keyword evidence="3" id="KW-0805">Transcription regulation</keyword>
<evidence type="ECO:0000256" key="1">
    <source>
        <dbReference type="ARBA" id="ARBA00005384"/>
    </source>
</evidence>
<keyword evidence="8" id="KW-1185">Reference proteome</keyword>
<dbReference type="Pfam" id="PF00392">
    <property type="entry name" value="GntR"/>
    <property type="match status" value="1"/>
</dbReference>
<dbReference type="Proteomes" id="UP000249590">
    <property type="component" value="Unassembled WGS sequence"/>
</dbReference>
<dbReference type="CDD" id="cd00609">
    <property type="entry name" value="AAT_like"/>
    <property type="match status" value="1"/>
</dbReference>
<evidence type="ECO:0000313" key="8">
    <source>
        <dbReference type="Proteomes" id="UP000249590"/>
    </source>
</evidence>
<evidence type="ECO:0000256" key="4">
    <source>
        <dbReference type="ARBA" id="ARBA00023125"/>
    </source>
</evidence>
<dbReference type="GO" id="GO:0003677">
    <property type="term" value="F:DNA binding"/>
    <property type="evidence" value="ECO:0007669"/>
    <property type="project" value="UniProtKB-KW"/>
</dbReference>
<evidence type="ECO:0000313" key="7">
    <source>
        <dbReference type="EMBL" id="RAI01916.1"/>
    </source>
</evidence>
<dbReference type="SMART" id="SM00345">
    <property type="entry name" value="HTH_GNTR"/>
    <property type="match status" value="1"/>
</dbReference>
<dbReference type="InterPro" id="IPR036390">
    <property type="entry name" value="WH_DNA-bd_sf"/>
</dbReference>
<dbReference type="PANTHER" id="PTHR46577:SF1">
    <property type="entry name" value="HTH-TYPE TRANSCRIPTIONAL REGULATORY PROTEIN GABR"/>
    <property type="match status" value="1"/>
</dbReference>
<dbReference type="InterPro" id="IPR015421">
    <property type="entry name" value="PyrdxlP-dep_Trfase_major"/>
</dbReference>
<dbReference type="AlphaFoldDB" id="A0A8B2NPV1"/>
<evidence type="ECO:0000256" key="5">
    <source>
        <dbReference type="ARBA" id="ARBA00023163"/>
    </source>
</evidence>
<keyword evidence="4" id="KW-0238">DNA-binding</keyword>
<name>A0A8B2NPV1_9HYPH</name>
<dbReference type="EMBL" id="QHHQ01000002">
    <property type="protein sequence ID" value="RAI01916.1"/>
    <property type="molecule type" value="Genomic_DNA"/>
</dbReference>
<comment type="similarity">
    <text evidence="1">In the C-terminal section; belongs to the class-I pyridoxal-phosphate-dependent aminotransferase family.</text>
</comment>
<dbReference type="InterPro" id="IPR004839">
    <property type="entry name" value="Aminotransferase_I/II_large"/>
</dbReference>
<evidence type="ECO:0000256" key="2">
    <source>
        <dbReference type="ARBA" id="ARBA00022898"/>
    </source>
</evidence>